<protein>
    <recommendedName>
        <fullName evidence="3">Ankyrin repeat-containing domain protein</fullName>
    </recommendedName>
</protein>
<dbReference type="GeneID" id="92098564"/>
<sequence length="227" mass="25259">MLSDRTLSTSSATCRKKLIFLGGAPPAVSLLFTLGAELEWDVGQCPDIAILCITLAMIHDSSQREKNAALTIACTSNGLELYISDLQSRASTAECNEDGYLPLYAALCQGHDETTYWLFRRITGGYGGPNNPIVDFSQGRTSVHEVLWIVCPESEADMVETLKLLAKYRADPDIITSESLTPRQQAALHLSPEVQQVFNNWIKYKDESVCTLDWTTARRRPVYRGHE</sequence>
<gene>
    <name evidence="1" type="ORF">PG994_014092</name>
</gene>
<reference evidence="1 2" key="1">
    <citation type="submission" date="2023-01" db="EMBL/GenBank/DDBJ databases">
        <title>Analysis of 21 Apiospora genomes using comparative genomics revels a genus with tremendous synthesis potential of carbohydrate active enzymes and secondary metabolites.</title>
        <authorList>
            <person name="Sorensen T."/>
        </authorList>
    </citation>
    <scope>NUCLEOTIDE SEQUENCE [LARGE SCALE GENOMIC DNA]</scope>
    <source>
        <strain evidence="1 2">CBS 135458</strain>
    </source>
</reference>
<dbReference type="Gene3D" id="1.25.40.20">
    <property type="entry name" value="Ankyrin repeat-containing domain"/>
    <property type="match status" value="1"/>
</dbReference>
<evidence type="ECO:0000313" key="1">
    <source>
        <dbReference type="EMBL" id="KAK8041085.1"/>
    </source>
</evidence>
<name>A0ABR1T399_9PEZI</name>
<comment type="caution">
    <text evidence="1">The sequence shown here is derived from an EMBL/GenBank/DDBJ whole genome shotgun (WGS) entry which is preliminary data.</text>
</comment>
<dbReference type="SUPFAM" id="SSF48403">
    <property type="entry name" value="Ankyrin repeat"/>
    <property type="match status" value="1"/>
</dbReference>
<proteinExistence type="predicted"/>
<organism evidence="1 2">
    <name type="scientific">Apiospora phragmitis</name>
    <dbReference type="NCBI Taxonomy" id="2905665"/>
    <lineage>
        <taxon>Eukaryota</taxon>
        <taxon>Fungi</taxon>
        <taxon>Dikarya</taxon>
        <taxon>Ascomycota</taxon>
        <taxon>Pezizomycotina</taxon>
        <taxon>Sordariomycetes</taxon>
        <taxon>Xylariomycetidae</taxon>
        <taxon>Amphisphaeriales</taxon>
        <taxon>Apiosporaceae</taxon>
        <taxon>Apiospora</taxon>
    </lineage>
</organism>
<accession>A0ABR1T399</accession>
<evidence type="ECO:0008006" key="3">
    <source>
        <dbReference type="Google" id="ProtNLM"/>
    </source>
</evidence>
<dbReference type="EMBL" id="JAQQWL010000015">
    <property type="protein sequence ID" value="KAK8041085.1"/>
    <property type="molecule type" value="Genomic_DNA"/>
</dbReference>
<dbReference type="RefSeq" id="XP_066708630.1">
    <property type="nucleotide sequence ID" value="XM_066865501.1"/>
</dbReference>
<dbReference type="InterPro" id="IPR036770">
    <property type="entry name" value="Ankyrin_rpt-contain_sf"/>
</dbReference>
<evidence type="ECO:0000313" key="2">
    <source>
        <dbReference type="Proteomes" id="UP001480595"/>
    </source>
</evidence>
<dbReference type="Proteomes" id="UP001480595">
    <property type="component" value="Unassembled WGS sequence"/>
</dbReference>
<keyword evidence="2" id="KW-1185">Reference proteome</keyword>